<accession>A0A0P1BNI2</accession>
<dbReference type="GO" id="GO:0006696">
    <property type="term" value="P:ergosterol biosynthetic process"/>
    <property type="evidence" value="ECO:0007669"/>
    <property type="project" value="TreeGrafter"/>
</dbReference>
<dbReference type="OrthoDB" id="10262935at2759"/>
<evidence type="ECO:0000313" key="9">
    <source>
        <dbReference type="Proteomes" id="UP000054845"/>
    </source>
</evidence>
<dbReference type="InterPro" id="IPR014721">
    <property type="entry name" value="Ribsml_uS5_D2-typ_fold_subgr"/>
</dbReference>
<keyword evidence="6" id="KW-0067">ATP-binding</keyword>
<dbReference type="AlphaFoldDB" id="A0A0P1BNI2"/>
<dbReference type="Proteomes" id="UP000054845">
    <property type="component" value="Unassembled WGS sequence"/>
</dbReference>
<keyword evidence="3" id="KW-0808">Transferase</keyword>
<dbReference type="GO" id="GO:0005524">
    <property type="term" value="F:ATP binding"/>
    <property type="evidence" value="ECO:0007669"/>
    <property type="project" value="UniProtKB-KW"/>
</dbReference>
<protein>
    <recommendedName>
        <fullName evidence="2">phosphomevalonate kinase</fullName>
        <ecNumber evidence="2">2.7.4.2</ecNumber>
    </recommendedName>
</protein>
<evidence type="ECO:0000256" key="5">
    <source>
        <dbReference type="ARBA" id="ARBA00022777"/>
    </source>
</evidence>
<dbReference type="SUPFAM" id="SSF54211">
    <property type="entry name" value="Ribosomal protein S5 domain 2-like"/>
    <property type="match status" value="1"/>
</dbReference>
<feature type="region of interest" description="Disordered" evidence="7">
    <location>
        <begin position="258"/>
        <end position="284"/>
    </location>
</feature>
<dbReference type="PANTHER" id="PTHR31814:SF2">
    <property type="entry name" value="PHOSPHOMEVALONATE KINASE"/>
    <property type="match status" value="1"/>
</dbReference>
<dbReference type="EMBL" id="CCYA01000270">
    <property type="protein sequence ID" value="CEH18439.1"/>
    <property type="molecule type" value="Genomic_DNA"/>
</dbReference>
<dbReference type="GO" id="GO:0010142">
    <property type="term" value="P:farnesyl diphosphate biosynthetic process, mevalonate pathway"/>
    <property type="evidence" value="ECO:0007669"/>
    <property type="project" value="TreeGrafter"/>
</dbReference>
<sequence>MRSNSNSPMFLLDVALADSLASDGGDGAPSRSEVGIRIVSPQFLQAEWEFLVKKHEAGWTFAQSRESHASASAGPNPFLSLSLLYVLRLALQILGQEAVERALGRGLQIHVLGDNDFYSQRTESCIVKDVHKTGLGSSAAMTTSLVGSLMLHLGLVGLGPSPSHTSSSDALKRPWEERRLSPTDLGLVHNTAQLVHCAAQGKVGSGFDVSSAVWGSHLYRRFDPIAINHLMDGTKVGAEGEGEVPLRSEADLGKALSPSNKIWQPSPLHSDASTSECGTNPTAVEGLHFSSTASQQIHRPAPLSLPPHISLILADINAGSSTPSLVSKVSAWKKAKPDWAKQLFSILAASNANLADGLLALGLEYGKDAKAYDEAIKLAASQRSKDWDATLRSLPASDVAHTSSSPSSQSSILTLLIEVRNALRSIRAGMRELGQRAGAPIEPDEMGRVLRASTDGADGVLGGGVPGAGGFDALYLLYLDPSPEVPSTRHAIEDLWSGWKTDGLFVGPLLCGAVDAGSEQWEALRKALPESNSAGESEELALSVSRAAQSVDHARELQPGAGFRVERLEDVKGLHRAIQRI</sequence>
<reference evidence="8 9" key="1">
    <citation type="submission" date="2014-09" db="EMBL/GenBank/DDBJ databases">
        <authorList>
            <person name="Magalhaes I.L.F."/>
            <person name="Oliveira U."/>
            <person name="Santos F.R."/>
            <person name="Vidigal T.H.D.A."/>
            <person name="Brescovit A.D."/>
            <person name="Santos A.J."/>
        </authorList>
    </citation>
    <scope>NUCLEOTIDE SEQUENCE [LARGE SCALE GENOMIC DNA]</scope>
</reference>
<dbReference type="InterPro" id="IPR020568">
    <property type="entry name" value="Ribosomal_Su5_D2-typ_SF"/>
</dbReference>
<evidence type="ECO:0000256" key="3">
    <source>
        <dbReference type="ARBA" id="ARBA00022679"/>
    </source>
</evidence>
<dbReference type="Gene3D" id="3.30.230.10">
    <property type="match status" value="1"/>
</dbReference>
<dbReference type="GO" id="GO:0005777">
    <property type="term" value="C:peroxisome"/>
    <property type="evidence" value="ECO:0007669"/>
    <property type="project" value="TreeGrafter"/>
</dbReference>
<dbReference type="InterPro" id="IPR035102">
    <property type="entry name" value="Phosphomevalonate_kinase"/>
</dbReference>
<name>A0A0P1BNI2_9BASI</name>
<evidence type="ECO:0000256" key="4">
    <source>
        <dbReference type="ARBA" id="ARBA00022741"/>
    </source>
</evidence>
<organism evidence="8 9">
    <name type="scientific">Ceraceosorus bombacis</name>
    <dbReference type="NCBI Taxonomy" id="401625"/>
    <lineage>
        <taxon>Eukaryota</taxon>
        <taxon>Fungi</taxon>
        <taxon>Dikarya</taxon>
        <taxon>Basidiomycota</taxon>
        <taxon>Ustilaginomycotina</taxon>
        <taxon>Exobasidiomycetes</taxon>
        <taxon>Ceraceosorales</taxon>
        <taxon>Ceraceosoraceae</taxon>
        <taxon>Ceraceosorus</taxon>
    </lineage>
</organism>
<evidence type="ECO:0000256" key="6">
    <source>
        <dbReference type="ARBA" id="ARBA00022840"/>
    </source>
</evidence>
<dbReference type="UniPathway" id="UPA00057">
    <property type="reaction ID" value="UER00099"/>
</dbReference>
<feature type="compositionally biased region" description="Polar residues" evidence="7">
    <location>
        <begin position="271"/>
        <end position="282"/>
    </location>
</feature>
<comment type="pathway">
    <text evidence="1">Isoprenoid biosynthesis; isopentenyl diphosphate biosynthesis via mevalonate pathway; isopentenyl diphosphate from (R)-mevalonate: step 2/3.</text>
</comment>
<evidence type="ECO:0000256" key="2">
    <source>
        <dbReference type="ARBA" id="ARBA00012958"/>
    </source>
</evidence>
<keyword evidence="4" id="KW-0547">Nucleotide-binding</keyword>
<evidence type="ECO:0000256" key="7">
    <source>
        <dbReference type="SAM" id="MobiDB-lite"/>
    </source>
</evidence>
<dbReference type="PANTHER" id="PTHR31814">
    <property type="match status" value="1"/>
</dbReference>
<keyword evidence="9" id="KW-1185">Reference proteome</keyword>
<evidence type="ECO:0000313" key="8">
    <source>
        <dbReference type="EMBL" id="CEH18439.1"/>
    </source>
</evidence>
<dbReference type="STRING" id="401625.A0A0P1BNI2"/>
<keyword evidence="5 8" id="KW-0418">Kinase</keyword>
<evidence type="ECO:0000256" key="1">
    <source>
        <dbReference type="ARBA" id="ARBA00005017"/>
    </source>
</evidence>
<proteinExistence type="predicted"/>
<dbReference type="EC" id="2.7.4.2" evidence="2"/>
<dbReference type="GO" id="GO:0019287">
    <property type="term" value="P:isopentenyl diphosphate biosynthetic process, mevalonate pathway"/>
    <property type="evidence" value="ECO:0007669"/>
    <property type="project" value="UniProtKB-UniPathway"/>
</dbReference>
<dbReference type="GO" id="GO:0004631">
    <property type="term" value="F:phosphomevalonate kinase activity"/>
    <property type="evidence" value="ECO:0007669"/>
    <property type="project" value="UniProtKB-EC"/>
</dbReference>